<reference evidence="1 2" key="1">
    <citation type="submission" date="2016-10" db="EMBL/GenBank/DDBJ databases">
        <authorList>
            <person name="Varghese N."/>
            <person name="Submissions S."/>
        </authorList>
    </citation>
    <scope>NUCLEOTIDE SEQUENCE [LARGE SCALE GENOMIC DNA]</scope>
    <source>
        <strain evidence="1 2">FF3</strain>
    </source>
</reference>
<dbReference type="GeneID" id="80817615"/>
<proteinExistence type="predicted"/>
<dbReference type="EMBL" id="FNYY01000003">
    <property type="protein sequence ID" value="SEJ11518.1"/>
    <property type="molecule type" value="Genomic_DNA"/>
</dbReference>
<evidence type="ECO:0000313" key="2">
    <source>
        <dbReference type="Proteomes" id="UP000182932"/>
    </source>
</evidence>
<dbReference type="Proteomes" id="UP000182932">
    <property type="component" value="Unassembled WGS sequence"/>
</dbReference>
<dbReference type="InterPro" id="IPR003772">
    <property type="entry name" value="YceD"/>
</dbReference>
<name>A0A975W8K1_9RHOB</name>
<sequence>MSQEIDYSRHALVVTALPQNRPHRFALAPTEPERRALAADFDLSALRKLRFEGEIRSAGKRDFVLTGRLGATVVQPCVQTLEPVTTRIEADVERRYVSDWQETVQEGAETEMPEDDTAEPLASHIDPHAVMLEALALHIPDYPRAETAPPLGEMVVTEPGKTPLRDKDTKPFAALAALKGKLENGEGEV</sequence>
<protein>
    <submittedName>
        <fullName evidence="1">Uncharacterized metal-binding protein YceD, DUF177 family</fullName>
    </submittedName>
</protein>
<organism evidence="1 2">
    <name type="scientific">Marinovum algicola</name>
    <dbReference type="NCBI Taxonomy" id="42444"/>
    <lineage>
        <taxon>Bacteria</taxon>
        <taxon>Pseudomonadati</taxon>
        <taxon>Pseudomonadota</taxon>
        <taxon>Alphaproteobacteria</taxon>
        <taxon>Rhodobacterales</taxon>
        <taxon>Roseobacteraceae</taxon>
        <taxon>Marinovum</taxon>
    </lineage>
</organism>
<keyword evidence="2" id="KW-1185">Reference proteome</keyword>
<gene>
    <name evidence="1" type="ORF">SAMN04487940_103257</name>
</gene>
<comment type="caution">
    <text evidence="1">The sequence shown here is derived from an EMBL/GenBank/DDBJ whole genome shotgun (WGS) entry which is preliminary data.</text>
</comment>
<dbReference type="Pfam" id="PF02620">
    <property type="entry name" value="YceD"/>
    <property type="match status" value="1"/>
</dbReference>
<evidence type="ECO:0000313" key="1">
    <source>
        <dbReference type="EMBL" id="SEJ11518.1"/>
    </source>
</evidence>
<dbReference type="AlphaFoldDB" id="A0A975W8K1"/>
<accession>A0A975W8K1</accession>
<dbReference type="RefSeq" id="WP_074835720.1">
    <property type="nucleotide sequence ID" value="NZ_CATMKJ010000002.1"/>
</dbReference>